<dbReference type="GO" id="GO:0012505">
    <property type="term" value="C:endomembrane system"/>
    <property type="evidence" value="ECO:0007669"/>
    <property type="project" value="TreeGrafter"/>
</dbReference>
<dbReference type="Proteomes" id="UP000747399">
    <property type="component" value="Unassembled WGS sequence"/>
</dbReference>
<protein>
    <submittedName>
        <fullName evidence="3">Uncharacterized protein</fullName>
    </submittedName>
</protein>
<keyword evidence="1" id="KW-0472">Membrane</keyword>
<evidence type="ECO:0000256" key="1">
    <source>
        <dbReference type="SAM" id="Phobius"/>
    </source>
</evidence>
<dbReference type="EMBL" id="BNCO01000043">
    <property type="protein sequence ID" value="GIL61104.1"/>
    <property type="molecule type" value="Genomic_DNA"/>
</dbReference>
<keyword evidence="4" id="KW-1185">Reference proteome</keyword>
<name>A0A8J4BH54_9CHLO</name>
<keyword evidence="2" id="KW-0732">Signal</keyword>
<reference evidence="3" key="1">
    <citation type="journal article" date="2021" name="Proc. Natl. Acad. Sci. U.S.A.">
        <title>Three genomes in the algal genus Volvox reveal the fate of a haploid sex-determining region after a transition to homothallism.</title>
        <authorList>
            <person name="Yamamoto K."/>
            <person name="Hamaji T."/>
            <person name="Kawai-Toyooka H."/>
            <person name="Matsuzaki R."/>
            <person name="Takahashi F."/>
            <person name="Nishimura Y."/>
            <person name="Kawachi M."/>
            <person name="Noguchi H."/>
            <person name="Minakuchi Y."/>
            <person name="Umen J.G."/>
            <person name="Toyoda A."/>
            <person name="Nozaki H."/>
        </authorList>
    </citation>
    <scope>NUCLEOTIDE SEQUENCE</scope>
    <source>
        <strain evidence="3">NIES-3780</strain>
    </source>
</reference>
<sequence length="356" mass="38113">MSLILVPLFAACIVAAAARTPLVLVDSAQHAYIREGPQVSLDKSAAHSLLAAATGLMPGSVISADLSRQLTGIFKPSPLAKPKAFVTLNVGSLSAGAVEDLFAHRKHRTVDLTGDGCPAMALVDGLSRITIANPSVKLAVVDQMGVQNCESGCVEQNLAAAAEDAKLDLSELDLSQQEAKLFAVELGSVYAGLKGQLAAVQQRKELKVQHDDVELYEVSIMGLHSLKDKYGEGSPEVFAATAALQKLLKWALEGLDAAYDGDTVYQVLVLQTGPARVETLSHLISWKDRTRRQLLAATFPNPDLAAQTQDAKLFSVKAAGYGSFILLLYFTLAAIWCMCNMPFKKDTLLYGSKKEQ</sequence>
<organism evidence="3 4">
    <name type="scientific">Volvox africanus</name>
    <dbReference type="NCBI Taxonomy" id="51714"/>
    <lineage>
        <taxon>Eukaryota</taxon>
        <taxon>Viridiplantae</taxon>
        <taxon>Chlorophyta</taxon>
        <taxon>core chlorophytes</taxon>
        <taxon>Chlorophyceae</taxon>
        <taxon>CS clade</taxon>
        <taxon>Chlamydomonadales</taxon>
        <taxon>Volvocaceae</taxon>
        <taxon>Volvox</taxon>
    </lineage>
</organism>
<dbReference type="PANTHER" id="PTHR37735:SF1">
    <property type="entry name" value="OS08G0567000 PROTEIN"/>
    <property type="match status" value="1"/>
</dbReference>
<gene>
    <name evidence="3" type="ORF">Vafri_15490</name>
</gene>
<dbReference type="AlphaFoldDB" id="A0A8J4BH54"/>
<dbReference type="PANTHER" id="PTHR37735">
    <property type="entry name" value="OS08G0567000 PROTEIN"/>
    <property type="match status" value="1"/>
</dbReference>
<keyword evidence="1" id="KW-1133">Transmembrane helix</keyword>
<comment type="caution">
    <text evidence="3">The sequence shown here is derived from an EMBL/GenBank/DDBJ whole genome shotgun (WGS) entry which is preliminary data.</text>
</comment>
<feature type="signal peptide" evidence="2">
    <location>
        <begin position="1"/>
        <end position="18"/>
    </location>
</feature>
<evidence type="ECO:0000313" key="3">
    <source>
        <dbReference type="EMBL" id="GIL61104.1"/>
    </source>
</evidence>
<keyword evidence="1" id="KW-0812">Transmembrane</keyword>
<feature type="chain" id="PRO_5035220366" evidence="2">
    <location>
        <begin position="19"/>
        <end position="356"/>
    </location>
</feature>
<feature type="transmembrane region" description="Helical" evidence="1">
    <location>
        <begin position="318"/>
        <end position="339"/>
    </location>
</feature>
<proteinExistence type="predicted"/>
<evidence type="ECO:0000313" key="4">
    <source>
        <dbReference type="Proteomes" id="UP000747399"/>
    </source>
</evidence>
<accession>A0A8J4BH54</accession>
<evidence type="ECO:0000256" key="2">
    <source>
        <dbReference type="SAM" id="SignalP"/>
    </source>
</evidence>